<dbReference type="GO" id="GO:0016787">
    <property type="term" value="F:hydrolase activity"/>
    <property type="evidence" value="ECO:0007669"/>
    <property type="project" value="UniProtKB-KW"/>
</dbReference>
<dbReference type="OMA" id="PCLMEEI"/>
<evidence type="ECO:0000256" key="2">
    <source>
        <dbReference type="ARBA" id="ARBA00022801"/>
    </source>
</evidence>
<dbReference type="AlphaFoldDB" id="A0A1X2H4C2"/>
<sequence length="323" mass="35516">MANPPYSEAKLHPVYAAMLDARPKEDLDPSTPIPVMREYMTNLMAESMRLANVPKVHREDLSIDSHGRSIKIIISRPPGSEHTVLPVLLFLHGGGFSMGNIDTHVKFVNDLSVKGNIAVVFVEYSLAPEHPFPAGLEDCYVAFDWILEHGKEHHLDASRVVIGGDSAGGTFTAALSMKLKDAGRENLSKGQILIYPCMNFATQRFPSHDLFGGKEFVLSESLAQLFTNLYFPDGPVQNKLAIPLLATPDDLRGLPPALLITAEMDFLRDEGEAYGRLLASSGTEVQAVRVIGTPHGFLTTPFEPLPYTSTLDTILSFLKNRFE</sequence>
<dbReference type="InterPro" id="IPR029058">
    <property type="entry name" value="AB_hydrolase_fold"/>
</dbReference>
<dbReference type="Proteomes" id="UP000242180">
    <property type="component" value="Unassembled WGS sequence"/>
</dbReference>
<gene>
    <name evidence="4" type="ORF">BCR43DRAFT_526837</name>
</gene>
<comment type="similarity">
    <text evidence="1">Belongs to the 'GDXG' lipolytic enzyme family.</text>
</comment>
<evidence type="ECO:0000259" key="3">
    <source>
        <dbReference type="Pfam" id="PF07859"/>
    </source>
</evidence>
<dbReference type="Pfam" id="PF07859">
    <property type="entry name" value="Abhydrolase_3"/>
    <property type="match status" value="1"/>
</dbReference>
<evidence type="ECO:0000256" key="1">
    <source>
        <dbReference type="ARBA" id="ARBA00010515"/>
    </source>
</evidence>
<dbReference type="OrthoDB" id="408631at2759"/>
<proteinExistence type="inferred from homology"/>
<dbReference type="InterPro" id="IPR002168">
    <property type="entry name" value="Lipase_GDXG_HIS_AS"/>
</dbReference>
<name>A0A1X2H4C2_SYNRA</name>
<dbReference type="FunCoup" id="A0A1X2H4C2">
    <property type="interactions" value="94"/>
</dbReference>
<feature type="domain" description="Alpha/beta hydrolase fold-3" evidence="3">
    <location>
        <begin position="88"/>
        <end position="298"/>
    </location>
</feature>
<dbReference type="InterPro" id="IPR050300">
    <property type="entry name" value="GDXG_lipolytic_enzyme"/>
</dbReference>
<evidence type="ECO:0000313" key="5">
    <source>
        <dbReference type="Proteomes" id="UP000242180"/>
    </source>
</evidence>
<dbReference type="STRING" id="13706.A0A1X2H4C2"/>
<accession>A0A1X2H4C2</accession>
<dbReference type="PROSITE" id="PS01173">
    <property type="entry name" value="LIPASE_GDXG_HIS"/>
    <property type="match status" value="1"/>
</dbReference>
<keyword evidence="5" id="KW-1185">Reference proteome</keyword>
<dbReference type="PANTHER" id="PTHR48081:SF8">
    <property type="entry name" value="ALPHA_BETA HYDROLASE FOLD-3 DOMAIN-CONTAINING PROTEIN-RELATED"/>
    <property type="match status" value="1"/>
</dbReference>
<comment type="caution">
    <text evidence="4">The sequence shown here is derived from an EMBL/GenBank/DDBJ whole genome shotgun (WGS) entry which is preliminary data.</text>
</comment>
<dbReference type="InterPro" id="IPR013094">
    <property type="entry name" value="AB_hydrolase_3"/>
</dbReference>
<evidence type="ECO:0000313" key="4">
    <source>
        <dbReference type="EMBL" id="ORY93246.1"/>
    </source>
</evidence>
<organism evidence="4 5">
    <name type="scientific">Syncephalastrum racemosum</name>
    <name type="common">Filamentous fungus</name>
    <dbReference type="NCBI Taxonomy" id="13706"/>
    <lineage>
        <taxon>Eukaryota</taxon>
        <taxon>Fungi</taxon>
        <taxon>Fungi incertae sedis</taxon>
        <taxon>Mucoromycota</taxon>
        <taxon>Mucoromycotina</taxon>
        <taxon>Mucoromycetes</taxon>
        <taxon>Mucorales</taxon>
        <taxon>Syncephalastraceae</taxon>
        <taxon>Syncephalastrum</taxon>
    </lineage>
</organism>
<protein>
    <submittedName>
        <fullName evidence="4">Alpha/Beta hydrolase protein</fullName>
    </submittedName>
</protein>
<reference evidence="4 5" key="1">
    <citation type="submission" date="2016-07" db="EMBL/GenBank/DDBJ databases">
        <title>Pervasive Adenine N6-methylation of Active Genes in Fungi.</title>
        <authorList>
            <consortium name="DOE Joint Genome Institute"/>
            <person name="Mondo S.J."/>
            <person name="Dannebaum R.O."/>
            <person name="Kuo R.C."/>
            <person name="Labutti K."/>
            <person name="Haridas S."/>
            <person name="Kuo A."/>
            <person name="Salamov A."/>
            <person name="Ahrendt S.R."/>
            <person name="Lipzen A."/>
            <person name="Sullivan W."/>
            <person name="Andreopoulos W.B."/>
            <person name="Clum A."/>
            <person name="Lindquist E."/>
            <person name="Daum C."/>
            <person name="Ramamoorthy G.K."/>
            <person name="Gryganskyi A."/>
            <person name="Culley D."/>
            <person name="Magnuson J.K."/>
            <person name="James T.Y."/>
            <person name="O'Malley M.A."/>
            <person name="Stajich J.E."/>
            <person name="Spatafora J.W."/>
            <person name="Visel A."/>
            <person name="Grigoriev I.V."/>
        </authorList>
    </citation>
    <scope>NUCLEOTIDE SEQUENCE [LARGE SCALE GENOMIC DNA]</scope>
    <source>
        <strain evidence="4 5">NRRL 2496</strain>
    </source>
</reference>
<dbReference type="InParanoid" id="A0A1X2H4C2"/>
<dbReference type="EMBL" id="MCGN01000009">
    <property type="protein sequence ID" value="ORY93246.1"/>
    <property type="molecule type" value="Genomic_DNA"/>
</dbReference>
<keyword evidence="2 4" id="KW-0378">Hydrolase</keyword>
<dbReference type="PANTHER" id="PTHR48081">
    <property type="entry name" value="AB HYDROLASE SUPERFAMILY PROTEIN C4A8.06C"/>
    <property type="match status" value="1"/>
</dbReference>
<dbReference type="SUPFAM" id="SSF53474">
    <property type="entry name" value="alpha/beta-Hydrolases"/>
    <property type="match status" value="1"/>
</dbReference>
<dbReference type="Gene3D" id="3.40.50.1820">
    <property type="entry name" value="alpha/beta hydrolase"/>
    <property type="match status" value="1"/>
</dbReference>